<dbReference type="InterPro" id="IPR004441">
    <property type="entry name" value="rRNA_MeTrfase_TrmH"/>
</dbReference>
<dbReference type="GO" id="GO:0008173">
    <property type="term" value="F:RNA methyltransferase activity"/>
    <property type="evidence" value="ECO:0007669"/>
    <property type="project" value="InterPro"/>
</dbReference>
<evidence type="ECO:0000313" key="5">
    <source>
        <dbReference type="Proteomes" id="UP000509414"/>
    </source>
</evidence>
<sequence length="234" mass="25456">MIIFGKQLFLHTLKHYKNKIIRLMLAKEVDKEIFNLINKAGIKIERVDAKKAQALARGGNHQGFLAEVSEYEFCELKTLKNAKSLVVLSKISDVGNIGSIVRSCVCLGADGLIIINNQALSQSAISGIMRASSAAAYELDIAQASDELSLLNELKMAGFALFAADMNGVDIKEFIKNNEKPEKFALIMGSEGAGLSKKTLNKCDKTLAIKMQNGFESLNVAVACALIFDRIKNG</sequence>
<organism evidence="4 5">
    <name type="scientific">Candidatus Campylobacter infans</name>
    <dbReference type="NCBI Taxonomy" id="2561898"/>
    <lineage>
        <taxon>Bacteria</taxon>
        <taxon>Pseudomonadati</taxon>
        <taxon>Campylobacterota</taxon>
        <taxon>Epsilonproteobacteria</taxon>
        <taxon>Campylobacterales</taxon>
        <taxon>Campylobacteraceae</taxon>
        <taxon>Campylobacter</taxon>
    </lineage>
</organism>
<dbReference type="Proteomes" id="UP000509414">
    <property type="component" value="Chromosome"/>
</dbReference>
<evidence type="ECO:0000256" key="1">
    <source>
        <dbReference type="ARBA" id="ARBA00022603"/>
    </source>
</evidence>
<dbReference type="AlphaFoldDB" id="A0A7H9CMP3"/>
<dbReference type="PANTHER" id="PTHR46429:SF1">
    <property type="entry name" value="23S RRNA (GUANOSINE-2'-O-)-METHYLTRANSFERASE RLMB"/>
    <property type="match status" value="1"/>
</dbReference>
<dbReference type="InterPro" id="IPR013123">
    <property type="entry name" value="SpoU_subst-bd"/>
</dbReference>
<evidence type="ECO:0000259" key="3">
    <source>
        <dbReference type="SMART" id="SM00967"/>
    </source>
</evidence>
<dbReference type="InterPro" id="IPR029026">
    <property type="entry name" value="tRNA_m1G_MTases_N"/>
</dbReference>
<keyword evidence="5" id="KW-1185">Reference proteome</keyword>
<dbReference type="NCBIfam" id="TIGR00186">
    <property type="entry name" value="rRNA_methyl_3"/>
    <property type="match status" value="1"/>
</dbReference>
<dbReference type="KEGG" id="cinf:CINF_1605"/>
<protein>
    <submittedName>
        <fullName evidence="4">rRNA methyltransferase, TrmH family, group 3</fullName>
    </submittedName>
</protein>
<name>A0A7H9CMP3_9BACT</name>
<dbReference type="GO" id="GO:0006396">
    <property type="term" value="P:RNA processing"/>
    <property type="evidence" value="ECO:0007669"/>
    <property type="project" value="InterPro"/>
</dbReference>
<dbReference type="GO" id="GO:0003723">
    <property type="term" value="F:RNA binding"/>
    <property type="evidence" value="ECO:0007669"/>
    <property type="project" value="InterPro"/>
</dbReference>
<evidence type="ECO:0000313" key="4">
    <source>
        <dbReference type="EMBL" id="QLI06079.1"/>
    </source>
</evidence>
<dbReference type="CDD" id="cd18095">
    <property type="entry name" value="SpoU-like_rRNA-MTase"/>
    <property type="match status" value="1"/>
</dbReference>
<dbReference type="Gene3D" id="3.40.1280.10">
    <property type="match status" value="1"/>
</dbReference>
<dbReference type="GO" id="GO:0005829">
    <property type="term" value="C:cytosol"/>
    <property type="evidence" value="ECO:0007669"/>
    <property type="project" value="TreeGrafter"/>
</dbReference>
<accession>A0A7H9CMP3</accession>
<dbReference type="SUPFAM" id="SSF55315">
    <property type="entry name" value="L30e-like"/>
    <property type="match status" value="1"/>
</dbReference>
<dbReference type="Gene3D" id="3.30.1330.30">
    <property type="match status" value="1"/>
</dbReference>
<dbReference type="SMART" id="SM00967">
    <property type="entry name" value="SpoU_sub_bind"/>
    <property type="match status" value="1"/>
</dbReference>
<dbReference type="InterPro" id="IPR029028">
    <property type="entry name" value="Alpha/beta_knot_MTases"/>
</dbReference>
<keyword evidence="1 4" id="KW-0489">Methyltransferase</keyword>
<evidence type="ECO:0000256" key="2">
    <source>
        <dbReference type="ARBA" id="ARBA00022679"/>
    </source>
</evidence>
<keyword evidence="2 4" id="KW-0808">Transferase</keyword>
<dbReference type="EMBL" id="CP049075">
    <property type="protein sequence ID" value="QLI06079.1"/>
    <property type="molecule type" value="Genomic_DNA"/>
</dbReference>
<proteinExistence type="predicted"/>
<gene>
    <name evidence="4" type="ORF">CINF_1605</name>
</gene>
<dbReference type="Pfam" id="PF00588">
    <property type="entry name" value="SpoU_methylase"/>
    <property type="match status" value="1"/>
</dbReference>
<dbReference type="RefSeq" id="WP_178697139.1">
    <property type="nucleotide sequence ID" value="NZ_CP049075.1"/>
</dbReference>
<reference evidence="4 5" key="1">
    <citation type="submission" date="2020-02" db="EMBL/GenBank/DDBJ databases">
        <title>Complete genome sequence of the novel Campylobacter species Candidatus Campylobacter infans.</title>
        <authorList>
            <person name="Duim B."/>
            <person name="Zomer A."/>
            <person name="van der Graaf L."/>
            <person name="Wagenaar J."/>
        </authorList>
    </citation>
    <scope>NUCLEOTIDE SEQUENCE [LARGE SCALE GENOMIC DNA]</scope>
    <source>
        <strain evidence="4 5">19S00001</strain>
    </source>
</reference>
<dbReference type="PANTHER" id="PTHR46429">
    <property type="entry name" value="23S RRNA (GUANOSINE-2'-O-)-METHYLTRANSFERASE RLMB"/>
    <property type="match status" value="1"/>
</dbReference>
<dbReference type="GO" id="GO:0032259">
    <property type="term" value="P:methylation"/>
    <property type="evidence" value="ECO:0007669"/>
    <property type="project" value="UniProtKB-KW"/>
</dbReference>
<dbReference type="InterPro" id="IPR029064">
    <property type="entry name" value="Ribosomal_eL30-like_sf"/>
</dbReference>
<feature type="domain" description="RNA 2-O ribose methyltransferase substrate binding" evidence="3">
    <location>
        <begin position="2"/>
        <end position="74"/>
    </location>
</feature>
<dbReference type="Pfam" id="PF08032">
    <property type="entry name" value="SpoU_sub_bind"/>
    <property type="match status" value="1"/>
</dbReference>
<dbReference type="InterPro" id="IPR001537">
    <property type="entry name" value="SpoU_MeTrfase"/>
</dbReference>
<dbReference type="SUPFAM" id="SSF75217">
    <property type="entry name" value="alpha/beta knot"/>
    <property type="match status" value="1"/>
</dbReference>